<evidence type="ECO:0000313" key="2">
    <source>
        <dbReference type="EMBL" id="PZE17877.1"/>
    </source>
</evidence>
<comment type="caution">
    <text evidence="2">The sequence shown here is derived from an EMBL/GenBank/DDBJ whole genome shotgun (WGS) entry which is preliminary data.</text>
</comment>
<dbReference type="InterPro" id="IPR014710">
    <property type="entry name" value="RmlC-like_jellyroll"/>
</dbReference>
<feature type="domain" description="Cyclic nucleotide-binding" evidence="1">
    <location>
        <begin position="29"/>
        <end position="114"/>
    </location>
</feature>
<dbReference type="InterPro" id="IPR018490">
    <property type="entry name" value="cNMP-bd_dom_sf"/>
</dbReference>
<organism evidence="2 3">
    <name type="scientific">Putridiphycobacter roseus</name>
    <dbReference type="NCBI Taxonomy" id="2219161"/>
    <lineage>
        <taxon>Bacteria</taxon>
        <taxon>Pseudomonadati</taxon>
        <taxon>Bacteroidota</taxon>
        <taxon>Flavobacteriia</taxon>
        <taxon>Flavobacteriales</taxon>
        <taxon>Crocinitomicaceae</taxon>
        <taxon>Putridiphycobacter</taxon>
    </lineage>
</organism>
<dbReference type="Gene3D" id="2.60.120.10">
    <property type="entry name" value="Jelly Rolls"/>
    <property type="match status" value="1"/>
</dbReference>
<accession>A0A2W1N0U5</accession>
<sequence>MEELYQKLKELIGLTLGEWETFKVKLVRKEFDAKTTVTKAGNVAHHLYFVSKGLMRTYHLQAGKEMNTYFACDAQFIATFSSFITQTASFETLEAMEDTQVYELSHQALIELYEMSPKFEKLGRILAEQNYLCVLDRTLTLQTKTAREKYLSFIKNYDQKIVQCVPQHMIATFLGIAPESLSRVRKQILIS</sequence>
<evidence type="ECO:0000313" key="3">
    <source>
        <dbReference type="Proteomes" id="UP000249248"/>
    </source>
</evidence>
<dbReference type="OrthoDB" id="663011at2"/>
<dbReference type="Proteomes" id="UP000249248">
    <property type="component" value="Unassembled WGS sequence"/>
</dbReference>
<dbReference type="RefSeq" id="WP_111062028.1">
    <property type="nucleotide sequence ID" value="NZ_JBHUCU010000002.1"/>
</dbReference>
<dbReference type="SUPFAM" id="SSF51206">
    <property type="entry name" value="cAMP-binding domain-like"/>
    <property type="match status" value="1"/>
</dbReference>
<name>A0A2W1N0U5_9FLAO</name>
<dbReference type="Pfam" id="PF00027">
    <property type="entry name" value="cNMP_binding"/>
    <property type="match status" value="1"/>
</dbReference>
<keyword evidence="3" id="KW-1185">Reference proteome</keyword>
<dbReference type="EMBL" id="QKSB01000002">
    <property type="protein sequence ID" value="PZE17877.1"/>
    <property type="molecule type" value="Genomic_DNA"/>
</dbReference>
<proteinExistence type="predicted"/>
<evidence type="ECO:0000259" key="1">
    <source>
        <dbReference type="Pfam" id="PF00027"/>
    </source>
</evidence>
<reference evidence="2 3" key="1">
    <citation type="submission" date="2018-06" db="EMBL/GenBank/DDBJ databases">
        <title>The draft genome sequence of Crocinitomix sp. SM1701.</title>
        <authorList>
            <person name="Zhang X."/>
        </authorList>
    </citation>
    <scope>NUCLEOTIDE SEQUENCE [LARGE SCALE GENOMIC DNA]</scope>
    <source>
        <strain evidence="2 3">SM1701</strain>
    </source>
</reference>
<protein>
    <submittedName>
        <fullName evidence="2">Crp/Fnr family transcriptional regulator</fullName>
    </submittedName>
</protein>
<dbReference type="AlphaFoldDB" id="A0A2W1N0U5"/>
<dbReference type="InterPro" id="IPR000595">
    <property type="entry name" value="cNMP-bd_dom"/>
</dbReference>
<gene>
    <name evidence="2" type="ORF">DNU06_04465</name>
</gene>